<feature type="domain" description="DUF5753" evidence="1">
    <location>
        <begin position="14"/>
        <end position="143"/>
    </location>
</feature>
<dbReference type="AlphaFoldDB" id="A0A3A4APU6"/>
<proteinExistence type="predicted"/>
<reference evidence="2 3" key="1">
    <citation type="submission" date="2018-09" db="EMBL/GenBank/DDBJ databases">
        <title>YIM 75507 draft genome.</title>
        <authorList>
            <person name="Tang S."/>
            <person name="Feng Y."/>
        </authorList>
    </citation>
    <scope>NUCLEOTIDE SEQUENCE [LARGE SCALE GENOMIC DNA]</scope>
    <source>
        <strain evidence="2 3">YIM 75507</strain>
    </source>
</reference>
<dbReference type="Pfam" id="PF19054">
    <property type="entry name" value="DUF5753"/>
    <property type="match status" value="1"/>
</dbReference>
<gene>
    <name evidence="2" type="ORF">D5H75_37315</name>
</gene>
<sequence length="147" mass="16250">MRLDVRARTACAPSDDFVAVRMARQSALTREEPARLHAILGEGVLHQPLGGPSVFRAQLEHLRRLARRDGITIQVLPFSDRPHAGMHGAFTILRLASLDVVSVEMLDSDAYIEDEASVTQYLEAFDQLIDLAMTPAESIDMIAKVAR</sequence>
<evidence type="ECO:0000259" key="1">
    <source>
        <dbReference type="Pfam" id="PF19054"/>
    </source>
</evidence>
<accession>A0A3A4APU6</accession>
<dbReference type="RefSeq" id="WP_119931339.1">
    <property type="nucleotide sequence ID" value="NZ_QZEY01000025.1"/>
</dbReference>
<dbReference type="OrthoDB" id="5177725at2"/>
<comment type="caution">
    <text evidence="2">The sequence shown here is derived from an EMBL/GenBank/DDBJ whole genome shotgun (WGS) entry which is preliminary data.</text>
</comment>
<dbReference type="EMBL" id="QZEY01000025">
    <property type="protein sequence ID" value="RJL21430.1"/>
    <property type="molecule type" value="Genomic_DNA"/>
</dbReference>
<organism evidence="2 3">
    <name type="scientific">Bailinhaonella thermotolerans</name>
    <dbReference type="NCBI Taxonomy" id="1070861"/>
    <lineage>
        <taxon>Bacteria</taxon>
        <taxon>Bacillati</taxon>
        <taxon>Actinomycetota</taxon>
        <taxon>Actinomycetes</taxon>
        <taxon>Streptosporangiales</taxon>
        <taxon>Streptosporangiaceae</taxon>
        <taxon>Bailinhaonella</taxon>
    </lineage>
</organism>
<dbReference type="Proteomes" id="UP000265768">
    <property type="component" value="Unassembled WGS sequence"/>
</dbReference>
<evidence type="ECO:0000313" key="3">
    <source>
        <dbReference type="Proteomes" id="UP000265768"/>
    </source>
</evidence>
<keyword evidence="3" id="KW-1185">Reference proteome</keyword>
<protein>
    <recommendedName>
        <fullName evidence="1">DUF5753 domain-containing protein</fullName>
    </recommendedName>
</protein>
<dbReference type="InterPro" id="IPR043917">
    <property type="entry name" value="DUF5753"/>
</dbReference>
<name>A0A3A4APU6_9ACTN</name>
<evidence type="ECO:0000313" key="2">
    <source>
        <dbReference type="EMBL" id="RJL21430.1"/>
    </source>
</evidence>